<dbReference type="Proteomes" id="UP000694871">
    <property type="component" value="Unplaced"/>
</dbReference>
<reference evidence="3" key="1">
    <citation type="submission" date="2025-08" db="UniProtKB">
        <authorList>
            <consortium name="RefSeq"/>
        </authorList>
    </citation>
    <scope>IDENTIFICATION</scope>
</reference>
<feature type="compositionally biased region" description="Pro residues" evidence="1">
    <location>
        <begin position="172"/>
        <end position="182"/>
    </location>
</feature>
<protein>
    <submittedName>
        <fullName evidence="3">Basic salivary proline-rich protein 2-like</fullName>
    </submittedName>
</protein>
<feature type="compositionally biased region" description="Pro residues" evidence="1">
    <location>
        <begin position="40"/>
        <end position="49"/>
    </location>
</feature>
<feature type="compositionally biased region" description="Low complexity" evidence="1">
    <location>
        <begin position="149"/>
        <end position="160"/>
    </location>
</feature>
<feature type="compositionally biased region" description="Low complexity" evidence="1">
    <location>
        <begin position="286"/>
        <end position="295"/>
    </location>
</feature>
<name>A0ABM1KBA2_GEKJA</name>
<dbReference type="GeneID" id="107114075"/>
<proteinExistence type="predicted"/>
<gene>
    <name evidence="3" type="primary">LOC107114075</name>
</gene>
<feature type="compositionally biased region" description="Low complexity" evidence="1">
    <location>
        <begin position="106"/>
        <end position="131"/>
    </location>
</feature>
<accession>A0ABM1KBA2</accession>
<dbReference type="RefSeq" id="XP_015270989.1">
    <property type="nucleotide sequence ID" value="XM_015415503.1"/>
</dbReference>
<evidence type="ECO:0000256" key="1">
    <source>
        <dbReference type="SAM" id="MobiDB-lite"/>
    </source>
</evidence>
<evidence type="ECO:0000313" key="3">
    <source>
        <dbReference type="RefSeq" id="XP_015270989.1"/>
    </source>
</evidence>
<evidence type="ECO:0000313" key="2">
    <source>
        <dbReference type="Proteomes" id="UP000694871"/>
    </source>
</evidence>
<sequence>MAPSPPGQTSAAKQPGGDYLTSKYWARAALPRPGCLAIDPPSPPPPPPLGFSSRRRWRRPSGPNYPLTTAPSCSAVPSAPARLSLGPGPRGGEGRRRGSGAGRGLEAGTQSGRPSARSARRGSPQAGSAAADRGPRRPPRPLQGPGKPPGARRAAPLSRAHGGGRRLLARRAPPPPLQPPPHSGQQDPGRPSPAAAAAAAATEEGPRSPTAHPETRKEGKRSRGPPRQLGFRAEPAGEGGRRRRSLRLDSCPHLRPPLLTGELPGDGGGDATGRWRGHFWPPSSPSPAMSPWAPSKGRLSPHWEEEERR</sequence>
<feature type="region of interest" description="Disordered" evidence="1">
    <location>
        <begin position="33"/>
        <end position="309"/>
    </location>
</feature>
<organism evidence="2 3">
    <name type="scientific">Gekko japonicus</name>
    <name type="common">Schlegel's Japanese gecko</name>
    <dbReference type="NCBI Taxonomy" id="146911"/>
    <lineage>
        <taxon>Eukaryota</taxon>
        <taxon>Metazoa</taxon>
        <taxon>Chordata</taxon>
        <taxon>Craniata</taxon>
        <taxon>Vertebrata</taxon>
        <taxon>Euteleostomi</taxon>
        <taxon>Lepidosauria</taxon>
        <taxon>Squamata</taxon>
        <taxon>Bifurcata</taxon>
        <taxon>Gekkota</taxon>
        <taxon>Gekkonidae</taxon>
        <taxon>Gekkoninae</taxon>
        <taxon>Gekko</taxon>
    </lineage>
</organism>
<feature type="compositionally biased region" description="Low complexity" evidence="1">
    <location>
        <begin position="70"/>
        <end position="87"/>
    </location>
</feature>
<keyword evidence="2" id="KW-1185">Reference proteome</keyword>
<feature type="non-terminal residue" evidence="3">
    <location>
        <position position="309"/>
    </location>
</feature>